<dbReference type="Gene3D" id="3.30.70.20">
    <property type="match status" value="1"/>
</dbReference>
<protein>
    <recommendedName>
        <fullName evidence="4 14">Indolepyruvate oxidoreductase subunit IorA</fullName>
        <shortName evidence="14">IOR</shortName>
        <ecNumber evidence="3 14">1.2.7.8</ecNumber>
    </recommendedName>
    <alternativeName>
        <fullName evidence="12 14">Indolepyruvate ferredoxin oxidoreductase subunit alpha</fullName>
    </alternativeName>
</protein>
<keyword evidence="10 14" id="KW-0408">Iron</keyword>
<accession>A0ABS2MRN7</accession>
<evidence type="ECO:0000256" key="13">
    <source>
        <dbReference type="ARBA" id="ARBA00048332"/>
    </source>
</evidence>
<name>A0ABS2MRN7_9FIRM</name>
<comment type="caution">
    <text evidence="16">The sequence shown here is derived from an EMBL/GenBank/DDBJ whole genome shotgun (WGS) entry which is preliminary data.</text>
</comment>
<evidence type="ECO:0000256" key="8">
    <source>
        <dbReference type="ARBA" id="ARBA00022982"/>
    </source>
</evidence>
<proteinExistence type="predicted"/>
<evidence type="ECO:0000256" key="2">
    <source>
        <dbReference type="ARBA" id="ARBA00011238"/>
    </source>
</evidence>
<dbReference type="InterPro" id="IPR017896">
    <property type="entry name" value="4Fe4S_Fe-S-bd"/>
</dbReference>
<dbReference type="InterPro" id="IPR045025">
    <property type="entry name" value="HACL1-like"/>
</dbReference>
<keyword evidence="5 14" id="KW-0813">Transport</keyword>
<keyword evidence="8 14" id="KW-0249">Electron transport</keyword>
<dbReference type="InterPro" id="IPR029061">
    <property type="entry name" value="THDP-binding"/>
</dbReference>
<comment type="subunit">
    <text evidence="2">Heterodimer of the IorA and IorB subunits.</text>
</comment>
<dbReference type="SUPFAM" id="SSF54862">
    <property type="entry name" value="4Fe-4S ferredoxins"/>
    <property type="match status" value="1"/>
</dbReference>
<evidence type="ECO:0000256" key="9">
    <source>
        <dbReference type="ARBA" id="ARBA00023002"/>
    </source>
</evidence>
<evidence type="ECO:0000256" key="14">
    <source>
        <dbReference type="PIRNR" id="PIRNR006439"/>
    </source>
</evidence>
<comment type="function">
    <text evidence="1 14">Catalyzes the ferredoxin-dependent oxidative decarboxylation of arylpyruvates.</text>
</comment>
<evidence type="ECO:0000256" key="5">
    <source>
        <dbReference type="ARBA" id="ARBA00022448"/>
    </source>
</evidence>
<dbReference type="InterPro" id="IPR009014">
    <property type="entry name" value="Transketo_C/PFOR_II"/>
</dbReference>
<evidence type="ECO:0000256" key="3">
    <source>
        <dbReference type="ARBA" id="ARBA00012812"/>
    </source>
</evidence>
<dbReference type="SUPFAM" id="SSF52518">
    <property type="entry name" value="Thiamin diphosphate-binding fold (THDP-binding)"/>
    <property type="match status" value="2"/>
</dbReference>
<sequence>MEKILMTGNQAIARGFYEAGGHLAASYPGSPTVEMVETLKAAYPDIYSEFSLNEKVALEVGIGASFAGARTLVAMKHVGVNIAADPLMTFTQTRIKGGFLLMSGDDPGMASSQNEQDNRLFAKFANMPILDPSNSQEAKDMVGLGLEISETYETPVMLRITSRLCHSRSLVTLGEKVSKEIEGFKRDVQNFGMIPPNTFDKQYHMQNRIDKLKANLNQFGINTHFPHEGADVLIVTSGIVFENVKELNPRAGILKLGMVWPIDPSWLKEIASHYNRIVVIEEMMPFIENELKLAGISCEGKSLFSFTGELDVKEVYEGLAKVGVVDSIDLNIVDSGDVMGRLPMFCAGCPHRPVFDILKKAKRTVIGDIGCYSMGILYPLEVLDTVISMGASLGIVKGMTKAHKIAGKQEPLVAVIGDGTFYHSGMTGMMNLLHQLEPDDNMTVIILNNGTTAMTGGQPNASSSPYGDGSDMAVDMPKLLEVMGITRVQVVDQFNYKEAKKVIEAEISHPGLGVVITTRPCALKYKIKSPHFYVDPEICIGCRTCVKTNCPPIHMKAYEGIEKLKSSIDPAMCVGCSVCSQVCPVGAIKLSSLQERGDR</sequence>
<dbReference type="Proteomes" id="UP000767854">
    <property type="component" value="Unassembled WGS sequence"/>
</dbReference>
<keyword evidence="11 14" id="KW-0411">Iron-sulfur</keyword>
<dbReference type="Pfam" id="PF13237">
    <property type="entry name" value="Fer4_10"/>
    <property type="match status" value="1"/>
</dbReference>
<dbReference type="PROSITE" id="PS00198">
    <property type="entry name" value="4FE4S_FER_1"/>
    <property type="match status" value="1"/>
</dbReference>
<dbReference type="Pfam" id="PF02775">
    <property type="entry name" value="TPP_enzyme_C"/>
    <property type="match status" value="1"/>
</dbReference>
<dbReference type="InterPro" id="IPR017900">
    <property type="entry name" value="4Fe4S_Fe_S_CS"/>
</dbReference>
<evidence type="ECO:0000256" key="6">
    <source>
        <dbReference type="ARBA" id="ARBA00022485"/>
    </source>
</evidence>
<evidence type="ECO:0000256" key="7">
    <source>
        <dbReference type="ARBA" id="ARBA00022723"/>
    </source>
</evidence>
<dbReference type="PANTHER" id="PTHR43710:SF5">
    <property type="entry name" value="INDOLEPYRUVATE FERREDOXIN OXIDOREDUCTASE ALPHA SUBUNIT"/>
    <property type="match status" value="1"/>
</dbReference>
<reference evidence="16 17" key="1">
    <citation type="submission" date="2021-01" db="EMBL/GenBank/DDBJ databases">
        <title>Genomic Encyclopedia of Type Strains, Phase IV (KMG-IV): sequencing the most valuable type-strain genomes for metagenomic binning, comparative biology and taxonomic classification.</title>
        <authorList>
            <person name="Goeker M."/>
        </authorList>
    </citation>
    <scope>NUCLEOTIDE SEQUENCE [LARGE SCALE GENOMIC DNA]</scope>
    <source>
        <strain evidence="16 17">DSM 24436</strain>
    </source>
</reference>
<dbReference type="SUPFAM" id="SSF52922">
    <property type="entry name" value="TK C-terminal domain-like"/>
    <property type="match status" value="1"/>
</dbReference>
<gene>
    <name evidence="16" type="ORF">JOC49_001607</name>
</gene>
<dbReference type="PROSITE" id="PS51379">
    <property type="entry name" value="4FE4S_FER_2"/>
    <property type="match status" value="2"/>
</dbReference>
<dbReference type="EC" id="1.2.7.8" evidence="3 14"/>
<evidence type="ECO:0000256" key="11">
    <source>
        <dbReference type="ARBA" id="ARBA00023014"/>
    </source>
</evidence>
<feature type="domain" description="4Fe-4S ferredoxin-type" evidence="15">
    <location>
        <begin position="530"/>
        <end position="560"/>
    </location>
</feature>
<organism evidence="16 17">
    <name type="scientific">Fusibacter tunisiensis</name>
    <dbReference type="NCBI Taxonomy" id="1008308"/>
    <lineage>
        <taxon>Bacteria</taxon>
        <taxon>Bacillati</taxon>
        <taxon>Bacillota</taxon>
        <taxon>Clostridia</taxon>
        <taxon>Eubacteriales</taxon>
        <taxon>Eubacteriales Family XII. Incertae Sedis</taxon>
        <taxon>Fusibacter</taxon>
    </lineage>
</organism>
<dbReference type="CDD" id="cd07034">
    <property type="entry name" value="TPP_PYR_PFOR_IOR-alpha_like"/>
    <property type="match status" value="1"/>
</dbReference>
<evidence type="ECO:0000256" key="10">
    <source>
        <dbReference type="ARBA" id="ARBA00023004"/>
    </source>
</evidence>
<comment type="cofactor">
    <cofactor evidence="14">
        <name>[4Fe-4S] cluster</name>
        <dbReference type="ChEBI" id="CHEBI:49883"/>
    </cofactor>
    <text evidence="14">Binds 2 [4Fe-4S] clusters. In this family the first cluster has a non-standard and varying [4Fe-4S] binding motif CX(2)CX(2)CX(4-5)CP.</text>
</comment>
<dbReference type="Pfam" id="PF01855">
    <property type="entry name" value="POR_N"/>
    <property type="match status" value="1"/>
</dbReference>
<dbReference type="PIRSF" id="PIRSF006439">
    <property type="entry name" value="Indolepyruvate_ferr_oxidored"/>
    <property type="match status" value="1"/>
</dbReference>
<dbReference type="Gene3D" id="3.40.50.970">
    <property type="match status" value="2"/>
</dbReference>
<dbReference type="InterPro" id="IPR002880">
    <property type="entry name" value="Pyrv_Fd/Flavodoxin_OxRdtase_N"/>
</dbReference>
<comment type="catalytic activity">
    <reaction evidence="13 14">
        <text>indole-3-pyruvate + 2 oxidized [2Fe-2S]-[ferredoxin] + CoA = (indol-3-yl)acetyl-CoA + 2 reduced [2Fe-2S]-[ferredoxin] + CO2 + H(+)</text>
        <dbReference type="Rhea" id="RHEA:12645"/>
        <dbReference type="Rhea" id="RHEA-COMP:10000"/>
        <dbReference type="Rhea" id="RHEA-COMP:10001"/>
        <dbReference type="ChEBI" id="CHEBI:15378"/>
        <dbReference type="ChEBI" id="CHEBI:16526"/>
        <dbReference type="ChEBI" id="CHEBI:17640"/>
        <dbReference type="ChEBI" id="CHEBI:33737"/>
        <dbReference type="ChEBI" id="CHEBI:33738"/>
        <dbReference type="ChEBI" id="CHEBI:57271"/>
        <dbReference type="ChEBI" id="CHEBI:57287"/>
        <dbReference type="EC" id="1.2.7.8"/>
    </reaction>
</comment>
<keyword evidence="6 14" id="KW-0004">4Fe-4S</keyword>
<keyword evidence="9 14" id="KW-0560">Oxidoreductase</keyword>
<feature type="domain" description="4Fe-4S ferredoxin-type" evidence="15">
    <location>
        <begin position="564"/>
        <end position="593"/>
    </location>
</feature>
<evidence type="ECO:0000259" key="15">
    <source>
        <dbReference type="PROSITE" id="PS51379"/>
    </source>
</evidence>
<evidence type="ECO:0000256" key="1">
    <source>
        <dbReference type="ARBA" id="ARBA00002995"/>
    </source>
</evidence>
<dbReference type="EMBL" id="JAFBDT010000011">
    <property type="protein sequence ID" value="MBM7562064.1"/>
    <property type="molecule type" value="Genomic_DNA"/>
</dbReference>
<dbReference type="GO" id="GO:0043805">
    <property type="term" value="F:indolepyruvate ferredoxin oxidoreductase activity"/>
    <property type="evidence" value="ECO:0007669"/>
    <property type="project" value="UniProtKB-EC"/>
</dbReference>
<dbReference type="CDD" id="cd02008">
    <property type="entry name" value="TPP_IOR_alpha"/>
    <property type="match status" value="1"/>
</dbReference>
<keyword evidence="17" id="KW-1185">Reference proteome</keyword>
<evidence type="ECO:0000256" key="12">
    <source>
        <dbReference type="ARBA" id="ARBA00030514"/>
    </source>
</evidence>
<dbReference type="InterPro" id="IPR017721">
    <property type="entry name" value="IorA"/>
</dbReference>
<evidence type="ECO:0000256" key="4">
    <source>
        <dbReference type="ARBA" id="ARBA00017710"/>
    </source>
</evidence>
<dbReference type="RefSeq" id="WP_341534667.1">
    <property type="nucleotide sequence ID" value="NZ_JAFBDT010000011.1"/>
</dbReference>
<dbReference type="InterPro" id="IPR011766">
    <property type="entry name" value="TPP_enzyme_TPP-bd"/>
</dbReference>
<keyword evidence="7 14" id="KW-0479">Metal-binding</keyword>
<evidence type="ECO:0000313" key="16">
    <source>
        <dbReference type="EMBL" id="MBM7562064.1"/>
    </source>
</evidence>
<evidence type="ECO:0000313" key="17">
    <source>
        <dbReference type="Proteomes" id="UP000767854"/>
    </source>
</evidence>
<dbReference type="PANTHER" id="PTHR43710">
    <property type="entry name" value="2-HYDROXYACYL-COA LYASE"/>
    <property type="match status" value="1"/>
</dbReference>